<keyword evidence="3" id="KW-1133">Transmembrane helix</keyword>
<protein>
    <submittedName>
        <fullName evidence="4">1230_t:CDS:1</fullName>
    </submittedName>
</protein>
<feature type="compositionally biased region" description="Basic and acidic residues" evidence="2">
    <location>
        <begin position="79"/>
        <end position="98"/>
    </location>
</feature>
<keyword evidence="1" id="KW-0175">Coiled coil</keyword>
<sequence length="156" mass="17766">CKTKAPALNKQREQEITKLITSYRQTGVSLTSIVANVICLAIVRNYYIKMRGLTIELKKKNGKEQKQLDELQKKLLEKVKPGRKPSDIKRLKRSKSDSDLAPIPVAPPNLLQDQLTQKQKELEELRAKLEIAHQALKEIKQLLDNSLEARTNALSE</sequence>
<name>A0A9W4TA48_9GLOM</name>
<organism evidence="4 5">
    <name type="scientific">Funneliformis geosporum</name>
    <dbReference type="NCBI Taxonomy" id="1117311"/>
    <lineage>
        <taxon>Eukaryota</taxon>
        <taxon>Fungi</taxon>
        <taxon>Fungi incertae sedis</taxon>
        <taxon>Mucoromycota</taxon>
        <taxon>Glomeromycotina</taxon>
        <taxon>Glomeromycetes</taxon>
        <taxon>Glomerales</taxon>
        <taxon>Glomeraceae</taxon>
        <taxon>Funneliformis</taxon>
    </lineage>
</organism>
<evidence type="ECO:0000256" key="3">
    <source>
        <dbReference type="SAM" id="Phobius"/>
    </source>
</evidence>
<evidence type="ECO:0000313" key="4">
    <source>
        <dbReference type="EMBL" id="CAI2198330.1"/>
    </source>
</evidence>
<evidence type="ECO:0000313" key="5">
    <source>
        <dbReference type="Proteomes" id="UP001153678"/>
    </source>
</evidence>
<dbReference type="EMBL" id="CAMKVN010018354">
    <property type="protein sequence ID" value="CAI2198330.1"/>
    <property type="molecule type" value="Genomic_DNA"/>
</dbReference>
<proteinExistence type="predicted"/>
<feature type="transmembrane region" description="Helical" evidence="3">
    <location>
        <begin position="28"/>
        <end position="47"/>
    </location>
</feature>
<reference evidence="4" key="1">
    <citation type="submission" date="2022-08" db="EMBL/GenBank/DDBJ databases">
        <authorList>
            <person name="Kallberg Y."/>
            <person name="Tangrot J."/>
            <person name="Rosling A."/>
        </authorList>
    </citation>
    <scope>NUCLEOTIDE SEQUENCE</scope>
    <source>
        <strain evidence="4">Wild A</strain>
    </source>
</reference>
<comment type="caution">
    <text evidence="4">The sequence shown here is derived from an EMBL/GenBank/DDBJ whole genome shotgun (WGS) entry which is preliminary data.</text>
</comment>
<keyword evidence="3" id="KW-0472">Membrane</keyword>
<accession>A0A9W4TA48</accession>
<feature type="region of interest" description="Disordered" evidence="2">
    <location>
        <begin position="79"/>
        <end position="107"/>
    </location>
</feature>
<feature type="coiled-coil region" evidence="1">
    <location>
        <begin position="112"/>
        <end position="142"/>
    </location>
</feature>
<keyword evidence="5" id="KW-1185">Reference proteome</keyword>
<feature type="non-terminal residue" evidence="4">
    <location>
        <position position="156"/>
    </location>
</feature>
<keyword evidence="3" id="KW-0812">Transmembrane</keyword>
<gene>
    <name evidence="4" type="ORF">FWILDA_LOCUS18519</name>
</gene>
<dbReference type="Proteomes" id="UP001153678">
    <property type="component" value="Unassembled WGS sequence"/>
</dbReference>
<evidence type="ECO:0000256" key="1">
    <source>
        <dbReference type="SAM" id="Coils"/>
    </source>
</evidence>
<evidence type="ECO:0000256" key="2">
    <source>
        <dbReference type="SAM" id="MobiDB-lite"/>
    </source>
</evidence>
<dbReference type="AlphaFoldDB" id="A0A9W4TA48"/>